<name>A0A6C0KDN0_9ZZZZ</name>
<dbReference type="AlphaFoldDB" id="A0A6C0KDN0"/>
<evidence type="ECO:0000313" key="1">
    <source>
        <dbReference type="EMBL" id="QHU15291.1"/>
    </source>
</evidence>
<sequence length="611" mass="68501">MSVLGRMAMYVDDIYEDELQSRDWQCARTERIPGIRVTLLPLQERMDMLCRCAHRVRERQRTESAPELPPRTQNYSLQVVHVVVLAMLQQTTQMAPIGALDVYMSLLGIVHVSFPSFAASASGAVWRQAAATAKKWVQCAMQDQHMSPKSLLSPEWQFLAVKGRTGLPSAQVILSGFDKHTLRVMTISGIKWWHGVAGFESISLGREMVDVRWCKRHTELVRPFFHKLDASCQEAVRAEVWFSQYRRWYQLDSVFYSDVGCSEHMVDRMCLSGMRAVILCQLVRKTGCTNIAKGVCLTVARRWSSPRARNTDDDTDLAKLIAAIGDPTLAAAVAFPALFAAIDAYGTSVAHNQHMVKQWDDICRQGVDISALLSLRRERPPMPTGDITCGSCSKRLPVAKLAAGREQPVVRLLRDLSRSVFIGDRGQNDALSWLYTTSFDPEYFDRRLSCSSCGHHEAKYRVMTCVHSYAVRTVGVRKNNAEVMLAAWRCMIQGNASQSCLGGLWFPILRQLRLRRIESDLSSSLVLNNLSSRLDGLCYVASSEGFWIDGSVRATNLVVAQKVVLLLCGSWVGTSLDVCPDQDVARLIAERLRCCRHRCAHPATTASRPVW</sequence>
<accession>A0A6C0KDN0</accession>
<reference evidence="1" key="1">
    <citation type="journal article" date="2020" name="Nature">
        <title>Giant virus diversity and host interactions through global metagenomics.</title>
        <authorList>
            <person name="Schulz F."/>
            <person name="Roux S."/>
            <person name="Paez-Espino D."/>
            <person name="Jungbluth S."/>
            <person name="Walsh D.A."/>
            <person name="Denef V.J."/>
            <person name="McMahon K.D."/>
            <person name="Konstantinidis K.T."/>
            <person name="Eloe-Fadrosh E.A."/>
            <person name="Kyrpides N.C."/>
            <person name="Woyke T."/>
        </authorList>
    </citation>
    <scope>NUCLEOTIDE SEQUENCE</scope>
    <source>
        <strain evidence="1">GVMAG-S-1103017-68</strain>
    </source>
</reference>
<proteinExistence type="predicted"/>
<organism evidence="1">
    <name type="scientific">viral metagenome</name>
    <dbReference type="NCBI Taxonomy" id="1070528"/>
    <lineage>
        <taxon>unclassified sequences</taxon>
        <taxon>metagenomes</taxon>
        <taxon>organismal metagenomes</taxon>
    </lineage>
</organism>
<dbReference type="EMBL" id="MN740854">
    <property type="protein sequence ID" value="QHU15291.1"/>
    <property type="molecule type" value="Genomic_DNA"/>
</dbReference>
<protein>
    <submittedName>
        <fullName evidence="1">Uncharacterized protein</fullName>
    </submittedName>
</protein>